<evidence type="ECO:0000313" key="3">
    <source>
        <dbReference type="WBParaSite" id="EVEC_0000801901-mRNA-1"/>
    </source>
</evidence>
<dbReference type="EMBL" id="UXUI01008953">
    <property type="protein sequence ID" value="VDD92752.1"/>
    <property type="molecule type" value="Genomic_DNA"/>
</dbReference>
<evidence type="ECO:0000313" key="1">
    <source>
        <dbReference type="EMBL" id="VDD92752.1"/>
    </source>
</evidence>
<dbReference type="SUPFAM" id="SSF52047">
    <property type="entry name" value="RNI-like"/>
    <property type="match status" value="1"/>
</dbReference>
<reference evidence="3" key="1">
    <citation type="submission" date="2017-02" db="UniProtKB">
        <authorList>
            <consortium name="WormBaseParasite"/>
        </authorList>
    </citation>
    <scope>IDENTIFICATION</scope>
</reference>
<gene>
    <name evidence="1" type="ORF">EVEC_LOCUS7503</name>
</gene>
<dbReference type="OrthoDB" id="5810935at2759"/>
<evidence type="ECO:0000313" key="2">
    <source>
        <dbReference type="Proteomes" id="UP000274131"/>
    </source>
</evidence>
<keyword evidence="2" id="KW-1185">Reference proteome</keyword>
<name>A0A0N4VBU8_ENTVE</name>
<organism evidence="3">
    <name type="scientific">Enterobius vermicularis</name>
    <name type="common">Human pinworm</name>
    <dbReference type="NCBI Taxonomy" id="51028"/>
    <lineage>
        <taxon>Eukaryota</taxon>
        <taxon>Metazoa</taxon>
        <taxon>Ecdysozoa</taxon>
        <taxon>Nematoda</taxon>
        <taxon>Chromadorea</taxon>
        <taxon>Rhabditida</taxon>
        <taxon>Spirurina</taxon>
        <taxon>Oxyuridomorpha</taxon>
        <taxon>Oxyuroidea</taxon>
        <taxon>Oxyuridae</taxon>
        <taxon>Enterobius</taxon>
    </lineage>
</organism>
<protein>
    <submittedName>
        <fullName evidence="3">F-box/LRR-repeat protein</fullName>
    </submittedName>
</protein>
<dbReference type="Proteomes" id="UP000274131">
    <property type="component" value="Unassembled WGS sequence"/>
</dbReference>
<proteinExistence type="predicted"/>
<dbReference type="WBParaSite" id="EVEC_0000801901-mRNA-1">
    <property type="protein sequence ID" value="EVEC_0000801901-mRNA-1"/>
    <property type="gene ID" value="EVEC_0000801901"/>
</dbReference>
<sequence length="246" mass="28387">MRKYFINEEELQAVRNWTGILREKTLFDAAISRASYLKVLDLGTMVAEGSFGSWVLKDLFKKLENLTELTWLNCHLDGDDCALLELKNVEKLKRLVLHITKFDRKNFLQFFDRFGWTADDEAYETVLYLVYKDCMWLSFSLNVGFALQFDDSELKPLWLKAFSTLLDRDVPFVDGSNDYDAEEYDTDESMVDGRNEEELMNERDEASRGSISVESIHGVAKEPMSSCSSELINSSGKDYHAIFDLV</sequence>
<accession>A0A0N4VBU8</accession>
<reference evidence="1 2" key="2">
    <citation type="submission" date="2018-10" db="EMBL/GenBank/DDBJ databases">
        <authorList>
            <consortium name="Pathogen Informatics"/>
        </authorList>
    </citation>
    <scope>NUCLEOTIDE SEQUENCE [LARGE SCALE GENOMIC DNA]</scope>
</reference>
<dbReference type="AlphaFoldDB" id="A0A0N4VBU8"/>